<dbReference type="InterPro" id="IPR032466">
    <property type="entry name" value="Metal_Hydrolase"/>
</dbReference>
<dbReference type="Proteomes" id="UP001163156">
    <property type="component" value="Chromosome"/>
</dbReference>
<dbReference type="EMBL" id="CP110226">
    <property type="protein sequence ID" value="UZD22685.1"/>
    <property type="molecule type" value="Genomic_DNA"/>
</dbReference>
<dbReference type="InterPro" id="IPR051781">
    <property type="entry name" value="Metallo-dep_Hydrolase"/>
</dbReference>
<keyword evidence="1" id="KW-0732">Signal</keyword>
<dbReference type="Gene3D" id="2.30.40.10">
    <property type="entry name" value="Urease, subunit C, domain 1"/>
    <property type="match status" value="1"/>
</dbReference>
<dbReference type="RefSeq" id="WP_264809207.1">
    <property type="nucleotide sequence ID" value="NZ_CP110226.1"/>
</dbReference>
<protein>
    <submittedName>
        <fullName evidence="3">Amidohydrolase family protein</fullName>
    </submittedName>
</protein>
<sequence length="455" mass="50342">MKSAPNLLLIAFCSFTFNAFSQSYLISNVHIISMENDQVLENQSLLVSDGKIKAIAPMDEASTFDGHTVYDGQGAYLFPGLAEFHSHIPVAENGDTRLQEEAMWLYLANGVLRVRGMIGHGSHLPLKERIDSGELAGPKLFLSGPSFRGATVSSPEQAAQMVRDEKAAGYDHLKLHPGLEMDEFLAIAQTAQELEIPFGGHVSLAVGLKASLENGYKSVEHMDGYVEALVPDYSRVLDPRIAGPFSMLLVGEADRSRLPELVDLTLETGAWMAPTLTLFDRYFGFREAEEYRSAPEMKYMSADQVQSWINAKTPYEKSGILTRENVQPYLDFRNELLMTLHDAGVPILMSSDSPQVFNVPGFSIHHEIALMSEAGMSNFEILKTGSINPASYFEQEGEWGVIRAGASADFVLVQGNPLENLEALKSPLMVVMKGKIYDRNELQKQLAKIAARYKR</sequence>
<dbReference type="Gene3D" id="3.20.20.140">
    <property type="entry name" value="Metal-dependent hydrolases"/>
    <property type="match status" value="1"/>
</dbReference>
<organism evidence="3 4">
    <name type="scientific">Algoriphagus halophytocola</name>
    <dbReference type="NCBI Taxonomy" id="2991499"/>
    <lineage>
        <taxon>Bacteria</taxon>
        <taxon>Pseudomonadati</taxon>
        <taxon>Bacteroidota</taxon>
        <taxon>Cytophagia</taxon>
        <taxon>Cytophagales</taxon>
        <taxon>Cyclobacteriaceae</taxon>
        <taxon>Algoriphagus</taxon>
    </lineage>
</organism>
<evidence type="ECO:0000313" key="3">
    <source>
        <dbReference type="EMBL" id="UZD22685.1"/>
    </source>
</evidence>
<dbReference type="SUPFAM" id="SSF51556">
    <property type="entry name" value="Metallo-dependent hydrolases"/>
    <property type="match status" value="1"/>
</dbReference>
<proteinExistence type="predicted"/>
<keyword evidence="4" id="KW-1185">Reference proteome</keyword>
<dbReference type="InterPro" id="IPR006680">
    <property type="entry name" value="Amidohydro-rel"/>
</dbReference>
<dbReference type="PANTHER" id="PTHR43135:SF3">
    <property type="entry name" value="ALPHA-D-RIBOSE 1-METHYLPHOSPHONATE 5-TRIPHOSPHATE DIPHOSPHATASE"/>
    <property type="match status" value="1"/>
</dbReference>
<dbReference type="SUPFAM" id="SSF51338">
    <property type="entry name" value="Composite domain of metallo-dependent hydrolases"/>
    <property type="match status" value="1"/>
</dbReference>
<accession>A0ABY6MFU5</accession>
<evidence type="ECO:0000259" key="2">
    <source>
        <dbReference type="Pfam" id="PF01979"/>
    </source>
</evidence>
<feature type="domain" description="Amidohydrolase-related" evidence="2">
    <location>
        <begin position="109"/>
        <end position="436"/>
    </location>
</feature>
<dbReference type="Pfam" id="PF01979">
    <property type="entry name" value="Amidohydro_1"/>
    <property type="match status" value="1"/>
</dbReference>
<dbReference type="InterPro" id="IPR011059">
    <property type="entry name" value="Metal-dep_hydrolase_composite"/>
</dbReference>
<dbReference type="PANTHER" id="PTHR43135">
    <property type="entry name" value="ALPHA-D-RIBOSE 1-METHYLPHOSPHONATE 5-TRIPHOSPHATE DIPHOSPHATASE"/>
    <property type="match status" value="1"/>
</dbReference>
<feature type="signal peptide" evidence="1">
    <location>
        <begin position="1"/>
        <end position="19"/>
    </location>
</feature>
<name>A0ABY6MFU5_9BACT</name>
<evidence type="ECO:0000256" key="1">
    <source>
        <dbReference type="SAM" id="SignalP"/>
    </source>
</evidence>
<reference evidence="3" key="1">
    <citation type="submission" date="2022-10" db="EMBL/GenBank/DDBJ databases">
        <title>Algoriphagus sp. a novel bacteria isolate from halophytes salicornia europaea.</title>
        <authorList>
            <person name="Peng Y."/>
            <person name="Jiang L."/>
            <person name="Lee J."/>
        </authorList>
    </citation>
    <scope>NUCLEOTIDE SEQUENCE</scope>
    <source>
        <strain evidence="3">TR-M5</strain>
    </source>
</reference>
<feature type="chain" id="PRO_5046211390" evidence="1">
    <location>
        <begin position="20"/>
        <end position="455"/>
    </location>
</feature>
<evidence type="ECO:0000313" key="4">
    <source>
        <dbReference type="Proteomes" id="UP001163156"/>
    </source>
</evidence>
<gene>
    <name evidence="3" type="ORF">OM944_18790</name>
</gene>